<keyword evidence="3" id="KW-0804">Transcription</keyword>
<dbReference type="SUPFAM" id="SSF48008">
    <property type="entry name" value="GntR ligand-binding domain-like"/>
    <property type="match status" value="1"/>
</dbReference>
<dbReference type="PROSITE" id="PS50949">
    <property type="entry name" value="HTH_GNTR"/>
    <property type="match status" value="1"/>
</dbReference>
<evidence type="ECO:0000256" key="1">
    <source>
        <dbReference type="ARBA" id="ARBA00023015"/>
    </source>
</evidence>
<dbReference type="PANTHER" id="PTHR43537">
    <property type="entry name" value="TRANSCRIPTIONAL REGULATOR, GNTR FAMILY"/>
    <property type="match status" value="1"/>
</dbReference>
<dbReference type="InterPro" id="IPR000524">
    <property type="entry name" value="Tscrpt_reg_HTH_GntR"/>
</dbReference>
<dbReference type="GO" id="GO:0003700">
    <property type="term" value="F:DNA-binding transcription factor activity"/>
    <property type="evidence" value="ECO:0007669"/>
    <property type="project" value="InterPro"/>
</dbReference>
<dbReference type="EMBL" id="FCOC02000005">
    <property type="protein sequence ID" value="SAL27474.1"/>
    <property type="molecule type" value="Genomic_DNA"/>
</dbReference>
<dbReference type="PANTHER" id="PTHR43537:SF5">
    <property type="entry name" value="UXU OPERON TRANSCRIPTIONAL REGULATOR"/>
    <property type="match status" value="1"/>
</dbReference>
<dbReference type="SUPFAM" id="SSF46785">
    <property type="entry name" value="Winged helix' DNA-binding domain"/>
    <property type="match status" value="1"/>
</dbReference>
<dbReference type="PRINTS" id="PR00035">
    <property type="entry name" value="HTHGNTR"/>
</dbReference>
<evidence type="ECO:0000256" key="3">
    <source>
        <dbReference type="ARBA" id="ARBA00023163"/>
    </source>
</evidence>
<gene>
    <name evidence="6" type="ORF">AWB64_02271</name>
</gene>
<feature type="region of interest" description="Disordered" evidence="4">
    <location>
        <begin position="1"/>
        <end position="21"/>
    </location>
</feature>
<evidence type="ECO:0000256" key="2">
    <source>
        <dbReference type="ARBA" id="ARBA00023125"/>
    </source>
</evidence>
<evidence type="ECO:0000313" key="6">
    <source>
        <dbReference type="EMBL" id="SAL27474.1"/>
    </source>
</evidence>
<dbReference type="Proteomes" id="UP000054893">
    <property type="component" value="Unassembled WGS sequence"/>
</dbReference>
<keyword evidence="2" id="KW-0238">DNA-binding</keyword>
<dbReference type="Gene3D" id="1.20.120.530">
    <property type="entry name" value="GntR ligand-binding domain-like"/>
    <property type="match status" value="1"/>
</dbReference>
<reference evidence="6 7" key="1">
    <citation type="submission" date="2016-01" db="EMBL/GenBank/DDBJ databases">
        <authorList>
            <person name="Oliw E.H."/>
        </authorList>
    </citation>
    <scope>NUCLEOTIDE SEQUENCE [LARGE SCALE GENOMIC DNA]</scope>
    <source>
        <strain evidence="6">LMG 22029</strain>
    </source>
</reference>
<dbReference type="Pfam" id="PF07729">
    <property type="entry name" value="FCD"/>
    <property type="match status" value="1"/>
</dbReference>
<dbReference type="InterPro" id="IPR011711">
    <property type="entry name" value="GntR_C"/>
</dbReference>
<keyword evidence="1" id="KW-0805">Transcription regulation</keyword>
<evidence type="ECO:0000256" key="4">
    <source>
        <dbReference type="SAM" id="MobiDB-lite"/>
    </source>
</evidence>
<evidence type="ECO:0000313" key="7">
    <source>
        <dbReference type="Proteomes" id="UP000054893"/>
    </source>
</evidence>
<dbReference type="InterPro" id="IPR036390">
    <property type="entry name" value="WH_DNA-bd_sf"/>
</dbReference>
<feature type="domain" description="HTH gntR-type" evidence="5">
    <location>
        <begin position="31"/>
        <end position="99"/>
    </location>
</feature>
<organism evidence="6 7">
    <name type="scientific">Caballeronia sordidicola</name>
    <name type="common">Burkholderia sordidicola</name>
    <dbReference type="NCBI Taxonomy" id="196367"/>
    <lineage>
        <taxon>Bacteria</taxon>
        <taxon>Pseudomonadati</taxon>
        <taxon>Pseudomonadota</taxon>
        <taxon>Betaproteobacteria</taxon>
        <taxon>Burkholderiales</taxon>
        <taxon>Burkholderiaceae</taxon>
        <taxon>Caballeronia</taxon>
    </lineage>
</organism>
<dbReference type="CDD" id="cd07377">
    <property type="entry name" value="WHTH_GntR"/>
    <property type="match status" value="1"/>
</dbReference>
<dbReference type="SMART" id="SM00895">
    <property type="entry name" value="FCD"/>
    <property type="match status" value="1"/>
</dbReference>
<dbReference type="OrthoDB" id="1040417at2"/>
<protein>
    <submittedName>
        <fullName evidence="6">GntR family transcriptional regulator</fullName>
    </submittedName>
</protein>
<dbReference type="AlphaFoldDB" id="A0A158G5T9"/>
<sequence>MTLRKSHNRSDHPGKAPAHKAATVGQALTFGTLGERVADKLVAKIHGDALAPGTRLPSEQAMAQHFGVSRTVMREAIALLKADGLLMTRKGSGAFVCEGVPQLDPLTEQSVQSLLNLTEVRCGLEAEIAALAAVRRTPGQLTQIEHALRRVEEAMALGGDGVDEDVAFHLCIAEATGNPYWAKFVQMFVPQIRLAVKVTRANEARRLDFAAQVRAEHELIVAAIAAGDPDRARATAGDHMVCVAERVRLADRDFWAGSGGVLARDLVRDFSN</sequence>
<proteinExistence type="predicted"/>
<name>A0A158G5T9_CABSO</name>
<dbReference type="InterPro" id="IPR036388">
    <property type="entry name" value="WH-like_DNA-bd_sf"/>
</dbReference>
<dbReference type="InterPro" id="IPR008920">
    <property type="entry name" value="TF_FadR/GntR_C"/>
</dbReference>
<dbReference type="Gene3D" id="1.10.10.10">
    <property type="entry name" value="Winged helix-like DNA-binding domain superfamily/Winged helix DNA-binding domain"/>
    <property type="match status" value="1"/>
</dbReference>
<dbReference type="GO" id="GO:0003677">
    <property type="term" value="F:DNA binding"/>
    <property type="evidence" value="ECO:0007669"/>
    <property type="project" value="UniProtKB-KW"/>
</dbReference>
<evidence type="ECO:0000259" key="5">
    <source>
        <dbReference type="PROSITE" id="PS50949"/>
    </source>
</evidence>
<dbReference type="Pfam" id="PF00392">
    <property type="entry name" value="GntR"/>
    <property type="match status" value="1"/>
</dbReference>
<accession>A0A158G5T9</accession>
<dbReference type="SMART" id="SM00345">
    <property type="entry name" value="HTH_GNTR"/>
    <property type="match status" value="1"/>
</dbReference>
<dbReference type="RefSeq" id="WP_082850442.1">
    <property type="nucleotide sequence ID" value="NZ_FCOC02000005.1"/>
</dbReference>